<name>A0A7D5VWZ6_PSEPU</name>
<evidence type="ECO:0000313" key="2">
    <source>
        <dbReference type="EMBL" id="QLJ13772.1"/>
    </source>
</evidence>
<dbReference type="Proteomes" id="UP000510934">
    <property type="component" value="Chromosome"/>
</dbReference>
<organism evidence="2 3">
    <name type="scientific">Pseudomonas putida</name>
    <name type="common">Arthrobacter siderocapsulatus</name>
    <dbReference type="NCBI Taxonomy" id="303"/>
    <lineage>
        <taxon>Bacteria</taxon>
        <taxon>Pseudomonadati</taxon>
        <taxon>Pseudomonadota</taxon>
        <taxon>Gammaproteobacteria</taxon>
        <taxon>Pseudomonadales</taxon>
        <taxon>Pseudomonadaceae</taxon>
        <taxon>Pseudomonas</taxon>
    </lineage>
</organism>
<evidence type="ECO:0000256" key="1">
    <source>
        <dbReference type="SAM" id="SignalP"/>
    </source>
</evidence>
<sequence>MLRLCLTLCFTLLCSLTHAALPAAPLTISGAQEVANIFRAHYEEDFKRDMSKVAQSVFPTPEQSYVYAKYMNKAFAKAGYSLDETLYAYFKSGGPSGGSAGKPNILFSQKLNLTVYADGLKNAAIADAFIKANAVSERTIAYAKDVAIDFPITNFDYVINATPGYLIPGTEEYRRENGRFIGQVKIGVGPWKDWLYFEWEARRGEQYGIGIAQVAGVDGDEAETFKALNGKRVKVEGIYFIAKGQVIGDPNTRNIVIDPLIFDLSHKMTFKSL</sequence>
<dbReference type="EMBL" id="CP059052">
    <property type="protein sequence ID" value="QLJ13772.1"/>
    <property type="molecule type" value="Genomic_DNA"/>
</dbReference>
<feature type="chain" id="PRO_5028303783" evidence="1">
    <location>
        <begin position="20"/>
        <end position="273"/>
    </location>
</feature>
<accession>A0A7D5VWZ6</accession>
<gene>
    <name evidence="2" type="ORF">H0H12_25620</name>
</gene>
<protein>
    <submittedName>
        <fullName evidence="2">Uncharacterized protein</fullName>
    </submittedName>
</protein>
<keyword evidence="1" id="KW-0732">Signal</keyword>
<dbReference type="RefSeq" id="WP_180688880.1">
    <property type="nucleotide sequence ID" value="NZ_CP059052.1"/>
</dbReference>
<feature type="signal peptide" evidence="1">
    <location>
        <begin position="1"/>
        <end position="19"/>
    </location>
</feature>
<proteinExistence type="predicted"/>
<dbReference type="AlphaFoldDB" id="A0A7D5VWZ6"/>
<evidence type="ECO:0000313" key="3">
    <source>
        <dbReference type="Proteomes" id="UP000510934"/>
    </source>
</evidence>
<reference evidence="2 3" key="1">
    <citation type="journal article" date="2009" name="Mikrobiologiia">
        <title>[Phenanthren biodegradation and interaction of Pseudomonas putida BS3701 and Burkholderia sp.BS3702 in plant rhizosphere].</title>
        <authorList>
            <person name="Ovchinnikova A.A."/>
            <person name="Vetrova A.A."/>
            <person name="Filonov A.E."/>
            <person name="Boronin A.M."/>
        </authorList>
    </citation>
    <scope>NUCLEOTIDE SEQUENCE [LARGE SCALE GENOMIC DNA]</scope>
    <source>
        <strain evidence="2 3">BS3701</strain>
    </source>
</reference>